<dbReference type="NCBIfam" id="NF046121">
    <property type="entry name" value="lipo_SCO7460"/>
    <property type="match status" value="1"/>
</dbReference>
<evidence type="ECO:0008006" key="3">
    <source>
        <dbReference type="Google" id="ProtNLM"/>
    </source>
</evidence>
<dbReference type="KEGG" id="sals:SLNWT_3185"/>
<proteinExistence type="predicted"/>
<evidence type="ECO:0000313" key="1">
    <source>
        <dbReference type="EMBL" id="AJE83561.1"/>
    </source>
</evidence>
<protein>
    <recommendedName>
        <fullName evidence="3">Lipoprotein</fullName>
    </recommendedName>
</protein>
<dbReference type="PROSITE" id="PS51257">
    <property type="entry name" value="PROKAR_LIPOPROTEIN"/>
    <property type="match status" value="1"/>
</dbReference>
<evidence type="ECO:0000313" key="2">
    <source>
        <dbReference type="Proteomes" id="UP000031523"/>
    </source>
</evidence>
<sequence>MSWIRARRRARPAARHGVALTALALLVGGCGVLSTKEDRNRAEELAEQVYPGELRVVGARTLFPADSGSEITFALRDDPEAFVRLRVDAERDRCEGGTPCARALREARARGEAAAAEWRLLRGELEHCGYEVHAVRVTRDAVAEPWISAPLTDRNLTEVLDRVGGCLERYSRALPPGARTGRTAVNVNIAAPEAVRSLPRGKQGDPVLLRKSAPELLAALASGPSHAVSYAWRAGAVLPRSGTPRLVLPFEERQEFVRAVHASTARWLRRTHPQAQVVEAYSGVWTLLPGRLDRQRGYVLYCEGPASHPGHRSTGGTRSPRADRCLGNHAVAVTVDLRGRLLDEPRVERDVREGRGPLNLPPLDG</sequence>
<keyword evidence="2" id="KW-1185">Reference proteome</keyword>
<dbReference type="AlphaFoldDB" id="A0A0B5EY50"/>
<dbReference type="Proteomes" id="UP000031523">
    <property type="component" value="Chromosome"/>
</dbReference>
<gene>
    <name evidence="1" type="ORF">SLNWT_3185</name>
</gene>
<name>A0A0B5EY50_STRA4</name>
<reference evidence="1 2" key="1">
    <citation type="submission" date="2015-01" db="EMBL/GenBank/DDBJ databases">
        <title>Enhanced salinomycin production by adjusting the supply of polyketide extender units in Streptomyce albus DSM 41398.</title>
        <authorList>
            <person name="Lu C."/>
        </authorList>
    </citation>
    <scope>NUCLEOTIDE SEQUENCE [LARGE SCALE GENOMIC DNA]</scope>
    <source>
        <strain evidence="2">ATCC 21838 / DSM 41398 / FERM P-419 / JCM 4703 / NBRC 107858</strain>
    </source>
</reference>
<accession>A0A0B5EY50</accession>
<dbReference type="EMBL" id="CP010519">
    <property type="protein sequence ID" value="AJE83561.1"/>
    <property type="molecule type" value="Genomic_DNA"/>
</dbReference>
<organism evidence="1 2">
    <name type="scientific">Streptomyces albus (strain ATCC 21838 / DSM 41398 / FERM P-419 / JCM 4703 / NBRC 107858)</name>
    <dbReference type="NCBI Taxonomy" id="1081613"/>
    <lineage>
        <taxon>Bacteria</taxon>
        <taxon>Bacillati</taxon>
        <taxon>Actinomycetota</taxon>
        <taxon>Actinomycetes</taxon>
        <taxon>Kitasatosporales</taxon>
        <taxon>Streptomycetaceae</taxon>
        <taxon>Streptomyces</taxon>
    </lineage>
</organism>